<feature type="region of interest" description="Disordered" evidence="5">
    <location>
        <begin position="230"/>
        <end position="256"/>
    </location>
</feature>
<evidence type="ECO:0000313" key="7">
    <source>
        <dbReference type="EMBL" id="TFK80600.1"/>
    </source>
</evidence>
<dbReference type="GO" id="GO:0008270">
    <property type="term" value="F:zinc ion binding"/>
    <property type="evidence" value="ECO:0007669"/>
    <property type="project" value="UniProtKB-KW"/>
</dbReference>
<feature type="compositionally biased region" description="Basic residues" evidence="5">
    <location>
        <begin position="321"/>
        <end position="335"/>
    </location>
</feature>
<name>A0A5C3NX48_9APHY</name>
<evidence type="ECO:0000256" key="5">
    <source>
        <dbReference type="SAM" id="MobiDB-lite"/>
    </source>
</evidence>
<dbReference type="Proteomes" id="UP000308197">
    <property type="component" value="Unassembled WGS sequence"/>
</dbReference>
<feature type="compositionally biased region" description="Polar residues" evidence="5">
    <location>
        <begin position="79"/>
        <end position="90"/>
    </location>
</feature>
<keyword evidence="3" id="KW-0862">Zinc</keyword>
<keyword evidence="2 4" id="KW-0863">Zinc-finger</keyword>
<gene>
    <name evidence="7" type="ORF">K466DRAFT_667582</name>
</gene>
<feature type="region of interest" description="Disordered" evidence="5">
    <location>
        <begin position="58"/>
        <end position="93"/>
    </location>
</feature>
<evidence type="ECO:0000256" key="2">
    <source>
        <dbReference type="ARBA" id="ARBA00022771"/>
    </source>
</evidence>
<dbReference type="Gene3D" id="3.30.160.60">
    <property type="entry name" value="Classic Zinc Finger"/>
    <property type="match status" value="2"/>
</dbReference>
<feature type="region of interest" description="Disordered" evidence="5">
    <location>
        <begin position="307"/>
        <end position="335"/>
    </location>
</feature>
<evidence type="ECO:0000259" key="6">
    <source>
        <dbReference type="PROSITE" id="PS50157"/>
    </source>
</evidence>
<organism evidence="7 8">
    <name type="scientific">Polyporus arcularius HHB13444</name>
    <dbReference type="NCBI Taxonomy" id="1314778"/>
    <lineage>
        <taxon>Eukaryota</taxon>
        <taxon>Fungi</taxon>
        <taxon>Dikarya</taxon>
        <taxon>Basidiomycota</taxon>
        <taxon>Agaricomycotina</taxon>
        <taxon>Agaricomycetes</taxon>
        <taxon>Polyporales</taxon>
        <taxon>Polyporaceae</taxon>
        <taxon>Polyporus</taxon>
    </lineage>
</organism>
<sequence>MNPTSDTSGAANFALPSTNDLNDWFARFDCALALLPPDERARRIAYVDSMIDEAFPDGYDDDISLQPQLPLSPLPMAPTTPTSASDSPADTTYEALTPYSDDATVLASPTGWNSPGEKTFEGGPQSPGLSEEADDYLPEGWNWYDLRQSHNGAATLPVFTDPLLSSMDERPLVASGEEDTWNGEQQGGGLPAAPYESSHAQDEGVNADTSAVTSPSIDVPVLDALCVPHVNQSRKRKTRETSGLEDAGAKPKKPKAQHICPYEDCSRVYTRKHNLKQHIDSKHLELRPFKCPAEGCKDAFAREHDATRHFQSDHTTLGSPRKIKPPPKSAAKAKN</sequence>
<proteinExistence type="predicted"/>
<dbReference type="PROSITE" id="PS00028">
    <property type="entry name" value="ZINC_FINGER_C2H2_1"/>
    <property type="match status" value="2"/>
</dbReference>
<evidence type="ECO:0000313" key="8">
    <source>
        <dbReference type="Proteomes" id="UP000308197"/>
    </source>
</evidence>
<keyword evidence="1" id="KW-0479">Metal-binding</keyword>
<dbReference type="PANTHER" id="PTHR23235">
    <property type="entry name" value="KRUEPPEL-LIKE TRANSCRIPTION FACTOR"/>
    <property type="match status" value="1"/>
</dbReference>
<dbReference type="STRING" id="1314778.A0A5C3NX48"/>
<dbReference type="PANTHER" id="PTHR23235:SF120">
    <property type="entry name" value="KRUPPEL-LIKE FACTOR 15"/>
    <property type="match status" value="1"/>
</dbReference>
<dbReference type="AlphaFoldDB" id="A0A5C3NX48"/>
<accession>A0A5C3NX48</accession>
<dbReference type="SUPFAM" id="SSF57667">
    <property type="entry name" value="beta-beta-alpha zinc fingers"/>
    <property type="match status" value="1"/>
</dbReference>
<keyword evidence="8" id="KW-1185">Reference proteome</keyword>
<dbReference type="SMART" id="SM00355">
    <property type="entry name" value="ZnF_C2H2"/>
    <property type="match status" value="2"/>
</dbReference>
<dbReference type="InterPro" id="IPR036236">
    <property type="entry name" value="Znf_C2H2_sf"/>
</dbReference>
<evidence type="ECO:0000256" key="3">
    <source>
        <dbReference type="ARBA" id="ARBA00022833"/>
    </source>
</evidence>
<protein>
    <recommendedName>
        <fullName evidence="6">C2H2-type domain-containing protein</fullName>
    </recommendedName>
</protein>
<feature type="region of interest" description="Disordered" evidence="5">
    <location>
        <begin position="173"/>
        <end position="212"/>
    </location>
</feature>
<dbReference type="PROSITE" id="PS50157">
    <property type="entry name" value="ZINC_FINGER_C2H2_2"/>
    <property type="match status" value="1"/>
</dbReference>
<evidence type="ECO:0000256" key="1">
    <source>
        <dbReference type="ARBA" id="ARBA00022723"/>
    </source>
</evidence>
<reference evidence="7 8" key="1">
    <citation type="journal article" date="2019" name="Nat. Ecol. Evol.">
        <title>Megaphylogeny resolves global patterns of mushroom evolution.</title>
        <authorList>
            <person name="Varga T."/>
            <person name="Krizsan K."/>
            <person name="Foldi C."/>
            <person name="Dima B."/>
            <person name="Sanchez-Garcia M."/>
            <person name="Sanchez-Ramirez S."/>
            <person name="Szollosi G.J."/>
            <person name="Szarkandi J.G."/>
            <person name="Papp V."/>
            <person name="Albert L."/>
            <person name="Andreopoulos W."/>
            <person name="Angelini C."/>
            <person name="Antonin V."/>
            <person name="Barry K.W."/>
            <person name="Bougher N.L."/>
            <person name="Buchanan P."/>
            <person name="Buyck B."/>
            <person name="Bense V."/>
            <person name="Catcheside P."/>
            <person name="Chovatia M."/>
            <person name="Cooper J."/>
            <person name="Damon W."/>
            <person name="Desjardin D."/>
            <person name="Finy P."/>
            <person name="Geml J."/>
            <person name="Haridas S."/>
            <person name="Hughes K."/>
            <person name="Justo A."/>
            <person name="Karasinski D."/>
            <person name="Kautmanova I."/>
            <person name="Kiss B."/>
            <person name="Kocsube S."/>
            <person name="Kotiranta H."/>
            <person name="LaButti K.M."/>
            <person name="Lechner B.E."/>
            <person name="Liimatainen K."/>
            <person name="Lipzen A."/>
            <person name="Lukacs Z."/>
            <person name="Mihaltcheva S."/>
            <person name="Morgado L.N."/>
            <person name="Niskanen T."/>
            <person name="Noordeloos M.E."/>
            <person name="Ohm R.A."/>
            <person name="Ortiz-Santana B."/>
            <person name="Ovrebo C."/>
            <person name="Racz N."/>
            <person name="Riley R."/>
            <person name="Savchenko A."/>
            <person name="Shiryaev A."/>
            <person name="Soop K."/>
            <person name="Spirin V."/>
            <person name="Szebenyi C."/>
            <person name="Tomsovsky M."/>
            <person name="Tulloss R.E."/>
            <person name="Uehling J."/>
            <person name="Grigoriev I.V."/>
            <person name="Vagvolgyi C."/>
            <person name="Papp T."/>
            <person name="Martin F.M."/>
            <person name="Miettinen O."/>
            <person name="Hibbett D.S."/>
            <person name="Nagy L.G."/>
        </authorList>
    </citation>
    <scope>NUCLEOTIDE SEQUENCE [LARGE SCALE GENOMIC DNA]</scope>
    <source>
        <strain evidence="7 8">HHB13444</strain>
    </source>
</reference>
<dbReference type="InParanoid" id="A0A5C3NX48"/>
<dbReference type="GO" id="GO:0000978">
    <property type="term" value="F:RNA polymerase II cis-regulatory region sequence-specific DNA binding"/>
    <property type="evidence" value="ECO:0007669"/>
    <property type="project" value="TreeGrafter"/>
</dbReference>
<evidence type="ECO:0000256" key="4">
    <source>
        <dbReference type="PROSITE-ProRule" id="PRU00042"/>
    </source>
</evidence>
<dbReference type="EMBL" id="ML211741">
    <property type="protein sequence ID" value="TFK80600.1"/>
    <property type="molecule type" value="Genomic_DNA"/>
</dbReference>
<dbReference type="GO" id="GO:0000981">
    <property type="term" value="F:DNA-binding transcription factor activity, RNA polymerase II-specific"/>
    <property type="evidence" value="ECO:0007669"/>
    <property type="project" value="TreeGrafter"/>
</dbReference>
<dbReference type="InterPro" id="IPR013087">
    <property type="entry name" value="Znf_C2H2_type"/>
</dbReference>
<feature type="region of interest" description="Disordered" evidence="5">
    <location>
        <begin position="109"/>
        <end position="133"/>
    </location>
</feature>
<feature type="domain" description="C2H2-type" evidence="6">
    <location>
        <begin position="258"/>
        <end position="288"/>
    </location>
</feature>